<evidence type="ECO:0000256" key="3">
    <source>
        <dbReference type="ARBA" id="ARBA00022723"/>
    </source>
</evidence>
<dbReference type="EC" id="2.7.1.229" evidence="10"/>
<organism evidence="12 13">
    <name type="scientific">Aminobacter aganoensis</name>
    <dbReference type="NCBI Taxonomy" id="83264"/>
    <lineage>
        <taxon>Bacteria</taxon>
        <taxon>Pseudomonadati</taxon>
        <taxon>Pseudomonadota</taxon>
        <taxon>Alphaproteobacteria</taxon>
        <taxon>Hyphomicrobiales</taxon>
        <taxon>Phyllobacteriaceae</taxon>
        <taxon>Aminobacter</taxon>
    </lineage>
</organism>
<dbReference type="InterPro" id="IPR011877">
    <property type="entry name" value="Ribokinase"/>
</dbReference>
<comment type="subcellular location">
    <subcellularLocation>
        <location evidence="10">Cytoplasm</location>
    </subcellularLocation>
</comment>
<dbReference type="RefSeq" id="WP_055970950.1">
    <property type="nucleotide sequence ID" value="NZ_BAABEG010000001.1"/>
</dbReference>
<evidence type="ECO:0000256" key="10">
    <source>
        <dbReference type="HAMAP-Rule" id="MF_01987"/>
    </source>
</evidence>
<comment type="cofactor">
    <cofactor evidence="10">
        <name>Mg(2+)</name>
        <dbReference type="ChEBI" id="CHEBI:18420"/>
    </cofactor>
</comment>
<keyword evidence="7 10" id="KW-0460">Magnesium</keyword>
<dbReference type="PROSITE" id="PS00584">
    <property type="entry name" value="PFKB_KINASES_2"/>
    <property type="match status" value="1"/>
</dbReference>
<evidence type="ECO:0000313" key="13">
    <source>
        <dbReference type="Proteomes" id="UP000536262"/>
    </source>
</evidence>
<keyword evidence="3 10" id="KW-0479">Metal-binding</keyword>
<dbReference type="PRINTS" id="PR00990">
    <property type="entry name" value="RIBOKINASE"/>
</dbReference>
<dbReference type="InterPro" id="IPR011611">
    <property type="entry name" value="PfkB_dom"/>
</dbReference>
<dbReference type="GO" id="GO:0019303">
    <property type="term" value="P:D-ribose catabolic process"/>
    <property type="evidence" value="ECO:0007669"/>
    <property type="project" value="UniProtKB-UniPathway"/>
</dbReference>
<evidence type="ECO:0000256" key="1">
    <source>
        <dbReference type="ARBA" id="ARBA00005380"/>
    </source>
</evidence>
<feature type="binding site" evidence="10">
    <location>
        <position position="300"/>
    </location>
    <ligand>
        <name>K(+)</name>
        <dbReference type="ChEBI" id="CHEBI:29103"/>
    </ligand>
</feature>
<comment type="function">
    <text evidence="10">Catalyzes the ATP-dependent phosphorylation of 2-deoxy-D-ribose to 2-deoxy-D-ribose 5-phosphate (dRib-5P), allowing the use of deoxyribose as the sole carbon source.</text>
</comment>
<feature type="active site" description="Proton acceptor" evidence="10">
    <location>
        <position position="261"/>
    </location>
</feature>
<dbReference type="PANTHER" id="PTHR10584:SF166">
    <property type="entry name" value="RIBOKINASE"/>
    <property type="match status" value="1"/>
</dbReference>
<feature type="binding site" evidence="10">
    <location>
        <position position="294"/>
    </location>
    <ligand>
        <name>K(+)</name>
        <dbReference type="ChEBI" id="CHEBI:29103"/>
    </ligand>
</feature>
<evidence type="ECO:0000259" key="11">
    <source>
        <dbReference type="Pfam" id="PF00294"/>
    </source>
</evidence>
<evidence type="ECO:0000256" key="4">
    <source>
        <dbReference type="ARBA" id="ARBA00022741"/>
    </source>
</evidence>
<dbReference type="HAMAP" id="MF_01987">
    <property type="entry name" value="Ribokinase"/>
    <property type="match status" value="1"/>
</dbReference>
<dbReference type="AlphaFoldDB" id="A0A7X0F7N5"/>
<keyword evidence="13" id="KW-1185">Reference proteome</keyword>
<reference evidence="12 13" key="1">
    <citation type="submission" date="2020-08" db="EMBL/GenBank/DDBJ databases">
        <title>Genomic Encyclopedia of Type Strains, Phase IV (KMG-IV): sequencing the most valuable type-strain genomes for metagenomic binning, comparative biology and taxonomic classification.</title>
        <authorList>
            <person name="Goeker M."/>
        </authorList>
    </citation>
    <scope>NUCLEOTIDE SEQUENCE [LARGE SCALE GENOMIC DNA]</scope>
    <source>
        <strain evidence="12 13">DSM 7051</strain>
    </source>
</reference>
<feature type="binding site" evidence="10">
    <location>
        <begin position="226"/>
        <end position="231"/>
    </location>
    <ligand>
        <name>ATP</name>
        <dbReference type="ChEBI" id="CHEBI:30616"/>
    </ligand>
</feature>
<evidence type="ECO:0000313" key="12">
    <source>
        <dbReference type="EMBL" id="MBB6354574.1"/>
    </source>
</evidence>
<dbReference type="SUPFAM" id="SSF53613">
    <property type="entry name" value="Ribokinase-like"/>
    <property type="match status" value="1"/>
</dbReference>
<proteinExistence type="inferred from homology"/>
<accession>A0A7X0F7N5</accession>
<evidence type="ECO:0000256" key="2">
    <source>
        <dbReference type="ARBA" id="ARBA00022679"/>
    </source>
</evidence>
<evidence type="ECO:0000256" key="5">
    <source>
        <dbReference type="ARBA" id="ARBA00022777"/>
    </source>
</evidence>
<evidence type="ECO:0000256" key="8">
    <source>
        <dbReference type="ARBA" id="ARBA00022958"/>
    </source>
</evidence>
<keyword evidence="2 10" id="KW-0808">Transferase</keyword>
<dbReference type="EMBL" id="JACHOU010000004">
    <property type="protein sequence ID" value="MBB6354574.1"/>
    <property type="molecule type" value="Genomic_DNA"/>
</dbReference>
<dbReference type="InterPro" id="IPR002173">
    <property type="entry name" value="Carboh/pur_kinase_PfkB_CS"/>
</dbReference>
<comment type="subunit">
    <text evidence="10">Homodimer.</text>
</comment>
<feature type="binding site" evidence="10">
    <location>
        <position position="291"/>
    </location>
    <ligand>
        <name>K(+)</name>
        <dbReference type="ChEBI" id="CHEBI:29103"/>
    </ligand>
</feature>
<keyword evidence="8 10" id="KW-0630">Potassium</keyword>
<dbReference type="GO" id="GO:0004747">
    <property type="term" value="F:ribokinase activity"/>
    <property type="evidence" value="ECO:0007669"/>
    <property type="project" value="InterPro"/>
</dbReference>
<feature type="binding site" evidence="10">
    <location>
        <begin position="260"/>
        <end position="261"/>
    </location>
    <ligand>
        <name>ATP</name>
        <dbReference type="ChEBI" id="CHEBI:30616"/>
    </ligand>
</feature>
<keyword evidence="4 10" id="KW-0547">Nucleotide-binding</keyword>
<feature type="binding site" evidence="10">
    <location>
        <position position="257"/>
    </location>
    <ligand>
        <name>K(+)</name>
        <dbReference type="ChEBI" id="CHEBI:29103"/>
    </ligand>
</feature>
<feature type="binding site" evidence="10">
    <location>
        <begin position="44"/>
        <end position="48"/>
    </location>
    <ligand>
        <name>substrate</name>
    </ligand>
</feature>
<gene>
    <name evidence="10" type="primary">deoK</name>
    <name evidence="12" type="ORF">GGR00_002358</name>
</gene>
<dbReference type="GO" id="GO:0005829">
    <property type="term" value="C:cytosol"/>
    <property type="evidence" value="ECO:0007669"/>
    <property type="project" value="TreeGrafter"/>
</dbReference>
<feature type="site" description="Important for substrate specificity" evidence="10">
    <location>
        <position position="16"/>
    </location>
</feature>
<dbReference type="Proteomes" id="UP000536262">
    <property type="component" value="Unassembled WGS sequence"/>
</dbReference>
<sequence>MAMSGNCRITVVGSNMIDLVSYLDRVPERGETVFGRSFDQGFGGKGANQAVMAALLGGQVDIVTCVGDDLFGPKWFDHFKACGVGTGHISTIAGIYSGVAAIWVEPAGDNRIVLSGGANDHVSPGLVDKAFDDIDATNVVLSQLEIPQPAIVRGFVHARARGAATVLNPGPASALGQDLLGLTDWLLPNETELRLLAREMFGLEHDDDVALAKAFARKSGIRLVVTLGDRGAAYVDPAAADDAVLFAAPKVSVADTTGAGDAFAGAFAYGLAAKMGTAASVRLAIAVSADSVTRRGTSVSYARGQALEAIRHAL</sequence>
<feature type="binding site" evidence="10">
    <location>
        <position position="296"/>
    </location>
    <ligand>
        <name>K(+)</name>
        <dbReference type="ChEBI" id="CHEBI:29103"/>
    </ligand>
</feature>
<comment type="catalytic activity">
    <reaction evidence="10">
        <text>2-deoxy-D-ribose + ATP = 2-deoxy-D-ribose 5-phosphate + ADP + H(+)</text>
        <dbReference type="Rhea" id="RHEA:30871"/>
        <dbReference type="ChEBI" id="CHEBI:15378"/>
        <dbReference type="ChEBI" id="CHEBI:30616"/>
        <dbReference type="ChEBI" id="CHEBI:62877"/>
        <dbReference type="ChEBI" id="CHEBI:90761"/>
        <dbReference type="ChEBI" id="CHEBI:456216"/>
        <dbReference type="EC" id="2.7.1.229"/>
    </reaction>
</comment>
<dbReference type="InterPro" id="IPR002139">
    <property type="entry name" value="Ribo/fructo_kinase"/>
</dbReference>
<comment type="caution">
    <text evidence="10">Lacks conserved residue(s) required for the propagation of feature annotation.</text>
</comment>
<dbReference type="GO" id="GO:0005524">
    <property type="term" value="F:ATP binding"/>
    <property type="evidence" value="ECO:0007669"/>
    <property type="project" value="UniProtKB-UniRule"/>
</dbReference>
<feature type="domain" description="Carbohydrate kinase PfkB" evidence="11">
    <location>
        <begin position="9"/>
        <end position="300"/>
    </location>
</feature>
<evidence type="ECO:0000256" key="9">
    <source>
        <dbReference type="ARBA" id="ARBA00023277"/>
    </source>
</evidence>
<evidence type="ECO:0000256" key="7">
    <source>
        <dbReference type="ARBA" id="ARBA00022842"/>
    </source>
</evidence>
<keyword evidence="9 10" id="KW-0119">Carbohydrate metabolism</keyword>
<comment type="similarity">
    <text evidence="1">Belongs to the carbohydrate kinase pfkB family.</text>
</comment>
<feature type="binding site" evidence="10">
    <location>
        <position position="255"/>
    </location>
    <ligand>
        <name>K(+)</name>
        <dbReference type="ChEBI" id="CHEBI:29103"/>
    </ligand>
</feature>
<dbReference type="CDD" id="cd01174">
    <property type="entry name" value="ribokinase"/>
    <property type="match status" value="1"/>
</dbReference>
<feature type="binding site" evidence="10">
    <location>
        <position position="145"/>
    </location>
    <ligand>
        <name>substrate</name>
    </ligand>
</feature>
<dbReference type="Pfam" id="PF00294">
    <property type="entry name" value="PfkB"/>
    <property type="match status" value="1"/>
</dbReference>
<keyword evidence="10" id="KW-0963">Cytoplasm</keyword>
<dbReference type="Gene3D" id="3.40.1190.20">
    <property type="match status" value="1"/>
</dbReference>
<protein>
    <recommendedName>
        <fullName evidence="10">Deoxyribokinase</fullName>
        <shortName evidence="10">dRK</shortName>
        <ecNumber evidence="10">2.7.1.229</ecNumber>
    </recommendedName>
    <alternativeName>
        <fullName evidence="10">ATP:2-deoxy-D-ribose 5-phosphotransferase</fullName>
    </alternativeName>
</protein>
<feature type="binding site" evidence="10">
    <location>
        <begin position="16"/>
        <end position="18"/>
    </location>
    <ligand>
        <name>substrate</name>
    </ligand>
</feature>
<comment type="similarity">
    <text evidence="10">Belongs to the carbohydrate kinase PfkB family. Deoxyribokinase subfamily.</text>
</comment>
<keyword evidence="6 10" id="KW-0067">ATP-binding</keyword>
<name>A0A7X0F7N5_9HYPH</name>
<evidence type="ECO:0000256" key="6">
    <source>
        <dbReference type="ARBA" id="ARBA00022840"/>
    </source>
</evidence>
<dbReference type="PANTHER" id="PTHR10584">
    <property type="entry name" value="SUGAR KINASE"/>
    <property type="match status" value="1"/>
</dbReference>
<comment type="caution">
    <text evidence="12">The sequence shown here is derived from an EMBL/GenBank/DDBJ whole genome shotgun (WGS) entry which is preliminary data.</text>
</comment>
<dbReference type="UniPathway" id="UPA00916">
    <property type="reaction ID" value="UER00889"/>
</dbReference>
<dbReference type="InterPro" id="IPR029056">
    <property type="entry name" value="Ribokinase-like"/>
</dbReference>
<dbReference type="GO" id="GO:0046872">
    <property type="term" value="F:metal ion binding"/>
    <property type="evidence" value="ECO:0007669"/>
    <property type="project" value="UniProtKB-KW"/>
</dbReference>
<feature type="binding site" evidence="10">
    <location>
        <position position="261"/>
    </location>
    <ligand>
        <name>substrate</name>
    </ligand>
</feature>
<keyword evidence="5 10" id="KW-0418">Kinase</keyword>
<feature type="binding site" evidence="10">
    <location>
        <position position="189"/>
    </location>
    <ligand>
        <name>ATP</name>
        <dbReference type="ChEBI" id="CHEBI:30616"/>
    </ligand>
</feature>